<dbReference type="InterPro" id="IPR027417">
    <property type="entry name" value="P-loop_NTPase"/>
</dbReference>
<evidence type="ECO:0000256" key="3">
    <source>
        <dbReference type="ARBA" id="ARBA00022712"/>
    </source>
</evidence>
<dbReference type="Pfam" id="PF01715">
    <property type="entry name" value="IPPT"/>
    <property type="match status" value="2"/>
</dbReference>
<proteinExistence type="inferred from homology"/>
<keyword evidence="4" id="KW-0547">Nucleotide-binding</keyword>
<dbReference type="GO" id="GO:0009691">
    <property type="term" value="P:cytokinin biosynthetic process"/>
    <property type="evidence" value="ECO:0007669"/>
    <property type="project" value="UniProtKB-KW"/>
</dbReference>
<dbReference type="Gene3D" id="1.10.287.890">
    <property type="entry name" value="Crystal structure of tRNA isopentenylpyrophosphate transferase (bh2366) domain"/>
    <property type="match status" value="1"/>
</dbReference>
<evidence type="ECO:0000256" key="4">
    <source>
        <dbReference type="ARBA" id="ARBA00022741"/>
    </source>
</evidence>
<evidence type="ECO:0000256" key="9">
    <source>
        <dbReference type="ARBA" id="ARBA00055191"/>
    </source>
</evidence>
<dbReference type="AlphaFoldDB" id="A0A7I8L7E6"/>
<keyword evidence="3" id="KW-0203">Cytokinin biosynthesis</keyword>
<dbReference type="EMBL" id="LR746275">
    <property type="protein sequence ID" value="CAA7405951.1"/>
    <property type="molecule type" value="Genomic_DNA"/>
</dbReference>
<dbReference type="PANTHER" id="PTHR11088:SF74">
    <property type="entry name" value="ADENYLATE ISOPENTENYLTRANSFERASE 5, CHLOROPLASTIC"/>
    <property type="match status" value="1"/>
</dbReference>
<comment type="function">
    <text evidence="9">Involved in cytokinin biosynthesis. Catalyzes the transfer of an isopentenyl group from dimethylallyl diphosphate (DMAPP) to ATP and ADP.</text>
</comment>
<gene>
    <name evidence="11" type="ORF">SI8410_12016629</name>
</gene>
<comment type="similarity">
    <text evidence="1">Belongs to the IPP transferase family.</text>
</comment>
<dbReference type="EC" id="2.5.1.112" evidence="10"/>
<dbReference type="InterPro" id="IPR018022">
    <property type="entry name" value="IPT"/>
</dbReference>
<dbReference type="GO" id="GO:0005739">
    <property type="term" value="C:mitochondrion"/>
    <property type="evidence" value="ECO:0007669"/>
    <property type="project" value="TreeGrafter"/>
</dbReference>
<name>A0A7I8L7E6_SPIIN</name>
<dbReference type="GO" id="GO:0009824">
    <property type="term" value="F:AMP dimethylallyltransferase activity"/>
    <property type="evidence" value="ECO:0007669"/>
    <property type="project" value="UniProtKB-ARBA"/>
</dbReference>
<dbReference type="GO" id="GO:0005524">
    <property type="term" value="F:ATP binding"/>
    <property type="evidence" value="ECO:0007669"/>
    <property type="project" value="UniProtKB-KW"/>
</dbReference>
<dbReference type="HAMAP" id="MF_00185">
    <property type="entry name" value="IPP_trans"/>
    <property type="match status" value="1"/>
</dbReference>
<protein>
    <recommendedName>
        <fullName evidence="10">adenylate dimethylallyltransferase (ADP/ATP-dependent)</fullName>
        <ecNumber evidence="10">2.5.1.112</ecNumber>
    </recommendedName>
</protein>
<evidence type="ECO:0000313" key="11">
    <source>
        <dbReference type="EMBL" id="CAA7405951.1"/>
    </source>
</evidence>
<evidence type="ECO:0000256" key="8">
    <source>
        <dbReference type="ARBA" id="ARBA00052386"/>
    </source>
</evidence>
<organism evidence="11 12">
    <name type="scientific">Spirodela intermedia</name>
    <name type="common">Intermediate duckweed</name>
    <dbReference type="NCBI Taxonomy" id="51605"/>
    <lineage>
        <taxon>Eukaryota</taxon>
        <taxon>Viridiplantae</taxon>
        <taxon>Streptophyta</taxon>
        <taxon>Embryophyta</taxon>
        <taxon>Tracheophyta</taxon>
        <taxon>Spermatophyta</taxon>
        <taxon>Magnoliopsida</taxon>
        <taxon>Liliopsida</taxon>
        <taxon>Araceae</taxon>
        <taxon>Lemnoideae</taxon>
        <taxon>Spirodela</taxon>
    </lineage>
</organism>
<accession>A0A7I8L7E6</accession>
<reference evidence="11" key="1">
    <citation type="submission" date="2020-02" db="EMBL/GenBank/DDBJ databases">
        <authorList>
            <person name="Scholz U."/>
            <person name="Mascher M."/>
            <person name="Fiebig A."/>
        </authorList>
    </citation>
    <scope>NUCLEOTIDE SEQUENCE</scope>
</reference>
<dbReference type="Proteomes" id="UP000663760">
    <property type="component" value="Chromosome 12"/>
</dbReference>
<dbReference type="SUPFAM" id="SSF52540">
    <property type="entry name" value="P-loop containing nucleoside triphosphate hydrolases"/>
    <property type="match status" value="1"/>
</dbReference>
<dbReference type="OrthoDB" id="775260at2759"/>
<dbReference type="GO" id="GO:0006400">
    <property type="term" value="P:tRNA modification"/>
    <property type="evidence" value="ECO:0007669"/>
    <property type="project" value="TreeGrafter"/>
</dbReference>
<comment type="catalytic activity">
    <reaction evidence="8">
        <text>dimethylallyl diphosphate + ADP = N(6)-(dimethylallyl)adenosine 5'-diphosphate + diphosphate</text>
        <dbReference type="Rhea" id="RHEA:36327"/>
        <dbReference type="ChEBI" id="CHEBI:33019"/>
        <dbReference type="ChEBI" id="CHEBI:57623"/>
        <dbReference type="ChEBI" id="CHEBI:73533"/>
        <dbReference type="ChEBI" id="CHEBI:456216"/>
        <dbReference type="EC" id="2.5.1.112"/>
    </reaction>
</comment>
<dbReference type="FunFam" id="1.10.287.890:FF:000002">
    <property type="entry name" value="Adenylate isopentenyltransferase 5, chloroplastic"/>
    <property type="match status" value="1"/>
</dbReference>
<dbReference type="GO" id="GO:0052381">
    <property type="term" value="F:tRNA dimethylallyltransferase activity"/>
    <property type="evidence" value="ECO:0007669"/>
    <property type="project" value="InterPro"/>
</dbReference>
<keyword evidence="12" id="KW-1185">Reference proteome</keyword>
<evidence type="ECO:0000256" key="7">
    <source>
        <dbReference type="ARBA" id="ARBA00051744"/>
    </source>
</evidence>
<evidence type="ECO:0000256" key="6">
    <source>
        <dbReference type="ARBA" id="ARBA00022946"/>
    </source>
</evidence>
<evidence type="ECO:0000256" key="2">
    <source>
        <dbReference type="ARBA" id="ARBA00022679"/>
    </source>
</evidence>
<comment type="catalytic activity">
    <reaction evidence="7">
        <text>dimethylallyl diphosphate + ATP = N(6)-(dimethylallyl)adenosine 5'-triphosphate + diphosphate</text>
        <dbReference type="Rhea" id="RHEA:36331"/>
        <dbReference type="ChEBI" id="CHEBI:30616"/>
        <dbReference type="ChEBI" id="CHEBI:33019"/>
        <dbReference type="ChEBI" id="CHEBI:57623"/>
        <dbReference type="ChEBI" id="CHEBI:73532"/>
        <dbReference type="EC" id="2.5.1.112"/>
    </reaction>
</comment>
<evidence type="ECO:0000313" key="12">
    <source>
        <dbReference type="Proteomes" id="UP000663760"/>
    </source>
</evidence>
<dbReference type="GO" id="GO:0052622">
    <property type="term" value="F:ATP/ADP dimethylallyltransferase activity"/>
    <property type="evidence" value="ECO:0007669"/>
    <property type="project" value="UniProtKB-EC"/>
</dbReference>
<evidence type="ECO:0000256" key="5">
    <source>
        <dbReference type="ARBA" id="ARBA00022840"/>
    </source>
</evidence>
<keyword evidence="5" id="KW-0067">ATP-binding</keyword>
<sequence length="352" mass="38366">MVVHSVPKQACLTTVAAAPFTTTRQLRPMITSLPSSAGGGLGHSMDSFSFRAATQKDNKVVIVIGATGTGKSRLSLDLAANFPAEIINSDKMQVYKGLDVVTNKVTDEERAGIPHHLLGVVDPDEDFTAADFRRRTATIVESILGRRRLPIIAGGSNSYIEALVNGCNYECCFLWVDVALPVLHSFVSERVEKMVAVGLVEEVRGMFRQDGDYSHGIRRAIGVPEMDRYFREEMSADGAARERLLKEAIEEIKENTRKLACCQLQKIRRLARSGWEVHRLDATEVFRRRGAAADDAWDRLVAAPGVEIVRRFLCESEEAVLRGQSTAVGNCSVKATMGAAMAAAVAVAGSSR</sequence>
<dbReference type="InterPro" id="IPR039657">
    <property type="entry name" value="Dimethylallyltransferase"/>
</dbReference>
<keyword evidence="2" id="KW-0808">Transferase</keyword>
<keyword evidence="6" id="KW-0809">Transit peptide</keyword>
<dbReference type="Gene3D" id="3.40.50.300">
    <property type="entry name" value="P-loop containing nucleotide triphosphate hydrolases"/>
    <property type="match status" value="1"/>
</dbReference>
<dbReference type="PANTHER" id="PTHR11088">
    <property type="entry name" value="TRNA DIMETHYLALLYLTRANSFERASE"/>
    <property type="match status" value="1"/>
</dbReference>
<evidence type="ECO:0000256" key="1">
    <source>
        <dbReference type="ARBA" id="ARBA00005842"/>
    </source>
</evidence>
<evidence type="ECO:0000256" key="10">
    <source>
        <dbReference type="ARBA" id="ARBA00066838"/>
    </source>
</evidence>